<dbReference type="Proteomes" id="UP000054823">
    <property type="component" value="Unassembled WGS sequence"/>
</dbReference>
<dbReference type="Pfam" id="PF06325">
    <property type="entry name" value="PrmA"/>
    <property type="match status" value="1"/>
</dbReference>
<keyword evidence="1" id="KW-0489">Methyltransferase</keyword>
<dbReference type="GO" id="GO:0042054">
    <property type="term" value="F:histone methyltransferase activity"/>
    <property type="evidence" value="ECO:0007669"/>
    <property type="project" value="TreeGrafter"/>
</dbReference>
<evidence type="ECO:0000313" key="2">
    <source>
        <dbReference type="Proteomes" id="UP000054823"/>
    </source>
</evidence>
<dbReference type="PROSITE" id="PS51678">
    <property type="entry name" value="SAM_MT_PRMT"/>
    <property type="match status" value="1"/>
</dbReference>
<evidence type="ECO:0000313" key="1">
    <source>
        <dbReference type="EMBL" id="CUH53479.1"/>
    </source>
</evidence>
<name>A0A0P1FAZ1_9RHOB</name>
<keyword evidence="1" id="KW-0689">Ribosomal protein</keyword>
<dbReference type="GO" id="GO:0032259">
    <property type="term" value="P:methylation"/>
    <property type="evidence" value="ECO:0007669"/>
    <property type="project" value="UniProtKB-KW"/>
</dbReference>
<dbReference type="Gene3D" id="3.40.50.150">
    <property type="entry name" value="Vaccinia Virus protein VP39"/>
    <property type="match status" value="1"/>
</dbReference>
<dbReference type="AlphaFoldDB" id="A0A0P1FAZ1"/>
<keyword evidence="1" id="KW-0687">Ribonucleoprotein</keyword>
<dbReference type="GO" id="GO:0005840">
    <property type="term" value="C:ribosome"/>
    <property type="evidence" value="ECO:0007669"/>
    <property type="project" value="UniProtKB-KW"/>
</dbReference>
<proteinExistence type="predicted"/>
<protein>
    <submittedName>
        <fullName evidence="1">Ribosomal protein L11 methyltransferase</fullName>
    </submittedName>
</protein>
<organism evidence="1 2">
    <name type="scientific">Shimia marina</name>
    <dbReference type="NCBI Taxonomy" id="321267"/>
    <lineage>
        <taxon>Bacteria</taxon>
        <taxon>Pseudomonadati</taxon>
        <taxon>Pseudomonadota</taxon>
        <taxon>Alphaproteobacteria</taxon>
        <taxon>Rhodobacterales</taxon>
        <taxon>Roseobacteraceae</taxon>
    </lineage>
</organism>
<dbReference type="Gene3D" id="2.70.160.11">
    <property type="entry name" value="Hnrnp arginine n-methyltransferase1"/>
    <property type="match status" value="1"/>
</dbReference>
<dbReference type="PANTHER" id="PTHR11006:SF4">
    <property type="entry name" value="PROTEIN ARGININE N-METHYLTRANSFERASE 7"/>
    <property type="match status" value="1"/>
</dbReference>
<dbReference type="GO" id="GO:0016274">
    <property type="term" value="F:protein-arginine N-methyltransferase activity"/>
    <property type="evidence" value="ECO:0007669"/>
    <property type="project" value="InterPro"/>
</dbReference>
<dbReference type="STRING" id="321267.SHM7688_02933"/>
<sequence>MLERQPVLFHGTNHPLSATAPNTADADALVAQAETTPLSDGGIAAAALLTETLAKTPDHHAAQLLLNQLHHMFVPRWHFPMMADASRNRAYAEAINAKVQPGDIVLDIGAGAGLTAMLAARAGAGHVYAVEQQPMIAEAAQQVIADNNLSDKITVISKWSHDIIIGKDMPERADVVLSEIVDSNLLGEGALATLKHAMIHLAKPGARCIPESGILMAQPVQSDALTETMRPRSAEGFDLSSFHKFSRMAQITPNDAAALPLFPLGPTVPLFYFDFTNPDIAPARSEQTLTCDTEGTVHAVVVSFQMQLAPGILVSNDLRSDGHWGRTAYLPEVPMPVTPGTGLPVIAQHDATKLSLSFNCDGEDSGAHTTLTLQ</sequence>
<dbReference type="SUPFAM" id="SSF53335">
    <property type="entry name" value="S-adenosyl-L-methionine-dependent methyltransferases"/>
    <property type="match status" value="1"/>
</dbReference>
<dbReference type="PANTHER" id="PTHR11006">
    <property type="entry name" value="PROTEIN ARGININE N-METHYLTRANSFERASE"/>
    <property type="match status" value="1"/>
</dbReference>
<keyword evidence="2" id="KW-1185">Reference proteome</keyword>
<gene>
    <name evidence="1" type="ORF">SHM7688_02933</name>
</gene>
<dbReference type="InterPro" id="IPR025799">
    <property type="entry name" value="Arg_MeTrfase"/>
</dbReference>
<accession>A0A0P1FAZ1</accession>
<keyword evidence="1" id="KW-0808">Transferase</keyword>
<dbReference type="EMBL" id="CYPW01000027">
    <property type="protein sequence ID" value="CUH53479.1"/>
    <property type="molecule type" value="Genomic_DNA"/>
</dbReference>
<reference evidence="1 2" key="1">
    <citation type="submission" date="2015-09" db="EMBL/GenBank/DDBJ databases">
        <authorList>
            <consortium name="Swine Surveillance"/>
        </authorList>
    </citation>
    <scope>NUCLEOTIDE SEQUENCE [LARGE SCALE GENOMIC DNA]</scope>
    <source>
        <strain evidence="1 2">CECT 7688</strain>
    </source>
</reference>
<dbReference type="CDD" id="cd02440">
    <property type="entry name" value="AdoMet_MTases"/>
    <property type="match status" value="1"/>
</dbReference>
<dbReference type="InterPro" id="IPR029063">
    <property type="entry name" value="SAM-dependent_MTases_sf"/>
</dbReference>